<sequence>MIRVHVICEGQSEEAFVNEILCPSFYAQGIQLLPALIGRPGHKGGNFKFERLLPEVEKRLLGDTNCYCTTFFDFYGLPESFPGKKDVTDNDSITQKSSKVNQATIIKLTEKLGENVMRRFIPFIQMYEFEGLLFSDPEKMALGMDKPNLIEHFQQISDGFATPEHINNSPQTAPSKRIINVIRGYEKPLMGVLAALEVGLDSMRDNCQLFNEWLTQIEAIAGDRN</sequence>
<proteinExistence type="predicted"/>
<dbReference type="EMBL" id="JBAKAX010000003">
    <property type="protein sequence ID" value="MEL0603479.1"/>
    <property type="molecule type" value="Genomic_DNA"/>
</dbReference>
<name>A0ACC6R0Q4_9GAMM</name>
<dbReference type="Proteomes" id="UP001374952">
    <property type="component" value="Unassembled WGS sequence"/>
</dbReference>
<reference evidence="1" key="1">
    <citation type="submission" date="2024-02" db="EMBL/GenBank/DDBJ databases">
        <title>Bacteria isolated from the canopy kelp, Nereocystis luetkeana.</title>
        <authorList>
            <person name="Pfister C.A."/>
            <person name="Younker I.T."/>
            <person name="Light S.H."/>
        </authorList>
    </citation>
    <scope>NUCLEOTIDE SEQUENCE</scope>
    <source>
        <strain evidence="1">TN.2.01</strain>
    </source>
</reference>
<evidence type="ECO:0000313" key="2">
    <source>
        <dbReference type="Proteomes" id="UP001374952"/>
    </source>
</evidence>
<organism evidence="1 2">
    <name type="scientific">Pseudoalteromonas undina</name>
    <dbReference type="NCBI Taxonomy" id="43660"/>
    <lineage>
        <taxon>Bacteria</taxon>
        <taxon>Pseudomonadati</taxon>
        <taxon>Pseudomonadota</taxon>
        <taxon>Gammaproteobacteria</taxon>
        <taxon>Alteromonadales</taxon>
        <taxon>Pseudoalteromonadaceae</taxon>
        <taxon>Pseudoalteromonas</taxon>
    </lineage>
</organism>
<accession>A0ACC6R0Q4</accession>
<gene>
    <name evidence="1" type="ORF">V6250_04825</name>
</gene>
<comment type="caution">
    <text evidence="1">The sequence shown here is derived from an EMBL/GenBank/DDBJ whole genome shotgun (WGS) entry which is preliminary data.</text>
</comment>
<protein>
    <submittedName>
        <fullName evidence="1">DUF4276 family protein</fullName>
    </submittedName>
</protein>
<evidence type="ECO:0000313" key="1">
    <source>
        <dbReference type="EMBL" id="MEL0603479.1"/>
    </source>
</evidence>
<keyword evidence="2" id="KW-1185">Reference proteome</keyword>